<keyword evidence="1" id="KW-0175">Coiled coil</keyword>
<accession>A0ABW5THC2</accession>
<keyword evidence="2" id="KW-0812">Transmembrane</keyword>
<proteinExistence type="predicted"/>
<feature type="transmembrane region" description="Helical" evidence="2">
    <location>
        <begin position="322"/>
        <end position="343"/>
    </location>
</feature>
<feature type="transmembrane region" description="Helical" evidence="2">
    <location>
        <begin position="272"/>
        <end position="290"/>
    </location>
</feature>
<keyword evidence="2" id="KW-0472">Membrane</keyword>
<evidence type="ECO:0000313" key="3">
    <source>
        <dbReference type="EMBL" id="MFD2728707.1"/>
    </source>
</evidence>
<feature type="transmembrane region" description="Helical" evidence="2">
    <location>
        <begin position="206"/>
        <end position="229"/>
    </location>
</feature>
<protein>
    <recommendedName>
        <fullName evidence="5">ABC transporter permease</fullName>
    </recommendedName>
</protein>
<feature type="transmembrane region" description="Helical" evidence="2">
    <location>
        <begin position="364"/>
        <end position="384"/>
    </location>
</feature>
<feature type="transmembrane region" description="Helical" evidence="2">
    <location>
        <begin position="241"/>
        <end position="265"/>
    </location>
</feature>
<sequence>MMKNELTALIWKRTKLTSLAIGGLFLLFGIFWGVAQTNTWQANYKYAHSKEALQQNEQVKKEIAKMEDEINQKYHELGDTQAFWQYINTVTSIDQVVYNKKEKKYELKEMSDYYFNSSINDTLFQANTWIEGKSGETREIVGAQDILNSGYFVIGHGELHQFLGRPFFLFFIIAGFINCFIDYKTNFVVLLFGSKFSRKRIIRTKIIMGTIAITLSATAAILGNLAIVYARIPHQYINISLTYLLAFHGCMLLIGLLLYFIALLAGTVCGQYITGIGSLIGFIFGLSLIVNSATEYLSYLNSGSAGNDNYYVRNLYGLYPSYQAWGIMSLGIVLLIILLYQTTVHLYPKLSLENRNQFILYPKLRWPLTIFASLFSAFAATWVMSYTRANLDDQSYQLIIRDQLISAVTVFLVIFILFVILNHTSKIMDFLYRKLKRA</sequence>
<evidence type="ECO:0008006" key="5">
    <source>
        <dbReference type="Google" id="ProtNLM"/>
    </source>
</evidence>
<feature type="transmembrane region" description="Helical" evidence="2">
    <location>
        <begin position="404"/>
        <end position="424"/>
    </location>
</feature>
<reference evidence="4" key="1">
    <citation type="journal article" date="2019" name="Int. J. Syst. Evol. Microbiol.">
        <title>The Global Catalogue of Microorganisms (GCM) 10K type strain sequencing project: providing services to taxonomists for standard genome sequencing and annotation.</title>
        <authorList>
            <consortium name="The Broad Institute Genomics Platform"/>
            <consortium name="The Broad Institute Genome Sequencing Center for Infectious Disease"/>
            <person name="Wu L."/>
            <person name="Ma J."/>
        </authorList>
    </citation>
    <scope>NUCLEOTIDE SEQUENCE [LARGE SCALE GENOMIC DNA]</scope>
    <source>
        <strain evidence="4">TISTR 932</strain>
    </source>
</reference>
<feature type="transmembrane region" description="Helical" evidence="2">
    <location>
        <begin position="167"/>
        <end position="194"/>
    </location>
</feature>
<gene>
    <name evidence="3" type="ORF">ACFSR0_04590</name>
</gene>
<feature type="coiled-coil region" evidence="1">
    <location>
        <begin position="49"/>
        <end position="76"/>
    </location>
</feature>
<dbReference type="RefSeq" id="WP_379980377.1">
    <property type="nucleotide sequence ID" value="NZ_JBHUMO010000033.1"/>
</dbReference>
<name>A0ABW5THC2_9ENTE</name>
<evidence type="ECO:0000256" key="1">
    <source>
        <dbReference type="SAM" id="Coils"/>
    </source>
</evidence>
<comment type="caution">
    <text evidence="3">The sequence shown here is derived from an EMBL/GenBank/DDBJ whole genome shotgun (WGS) entry which is preliminary data.</text>
</comment>
<dbReference type="EMBL" id="JBHUMO010000033">
    <property type="protein sequence ID" value="MFD2728707.1"/>
    <property type="molecule type" value="Genomic_DNA"/>
</dbReference>
<evidence type="ECO:0000313" key="4">
    <source>
        <dbReference type="Proteomes" id="UP001597427"/>
    </source>
</evidence>
<keyword evidence="2" id="KW-1133">Transmembrane helix</keyword>
<evidence type="ECO:0000256" key="2">
    <source>
        <dbReference type="SAM" id="Phobius"/>
    </source>
</evidence>
<dbReference type="Proteomes" id="UP001597427">
    <property type="component" value="Unassembled WGS sequence"/>
</dbReference>
<organism evidence="3 4">
    <name type="scientific">Enterococcus camelliae</name>
    <dbReference type="NCBI Taxonomy" id="453959"/>
    <lineage>
        <taxon>Bacteria</taxon>
        <taxon>Bacillati</taxon>
        <taxon>Bacillota</taxon>
        <taxon>Bacilli</taxon>
        <taxon>Lactobacillales</taxon>
        <taxon>Enterococcaceae</taxon>
        <taxon>Enterococcus</taxon>
    </lineage>
</organism>
<keyword evidence="4" id="KW-1185">Reference proteome</keyword>